<feature type="signal peptide" evidence="1">
    <location>
        <begin position="1"/>
        <end position="21"/>
    </location>
</feature>
<evidence type="ECO:0000256" key="1">
    <source>
        <dbReference type="SAM" id="SignalP"/>
    </source>
</evidence>
<dbReference type="KEGG" id="hcu:MUN79_04045"/>
<protein>
    <submittedName>
        <fullName evidence="2">GLPGLI family protein</fullName>
    </submittedName>
</protein>
<dbReference type="Proteomes" id="UP000831796">
    <property type="component" value="Chromosome"/>
</dbReference>
<organism evidence="2 3">
    <name type="scientific">Hymenobacter cellulosilyticus</name>
    <dbReference type="NCBI Taxonomy" id="2932248"/>
    <lineage>
        <taxon>Bacteria</taxon>
        <taxon>Pseudomonadati</taxon>
        <taxon>Bacteroidota</taxon>
        <taxon>Cytophagia</taxon>
        <taxon>Cytophagales</taxon>
        <taxon>Hymenobacteraceae</taxon>
        <taxon>Hymenobacter</taxon>
    </lineage>
</organism>
<feature type="chain" id="PRO_5035794654" evidence="1">
    <location>
        <begin position="22"/>
        <end position="260"/>
    </location>
</feature>
<dbReference type="RefSeq" id="WP_244676508.1">
    <property type="nucleotide sequence ID" value="NZ_CP095046.1"/>
</dbReference>
<gene>
    <name evidence="2" type="ORF">MUN79_04045</name>
</gene>
<dbReference type="NCBIfam" id="TIGR01200">
    <property type="entry name" value="GLPGLI"/>
    <property type="match status" value="1"/>
</dbReference>
<keyword evidence="3" id="KW-1185">Reference proteome</keyword>
<keyword evidence="1" id="KW-0732">Signal</keyword>
<reference evidence="2" key="1">
    <citation type="submission" date="2022-04" db="EMBL/GenBank/DDBJ databases">
        <title>Hymenobacter sp. isolated from the air.</title>
        <authorList>
            <person name="Won M."/>
            <person name="Lee C.-M."/>
            <person name="Woen H.-Y."/>
            <person name="Kwon S.-W."/>
        </authorList>
    </citation>
    <scope>NUCLEOTIDE SEQUENCE</scope>
    <source>
        <strain evidence="2">5116S-3</strain>
    </source>
</reference>
<evidence type="ECO:0000313" key="3">
    <source>
        <dbReference type="Proteomes" id="UP000831796"/>
    </source>
</evidence>
<dbReference type="Pfam" id="PF22252">
    <property type="entry name" value="PNGase_F-II_N"/>
    <property type="match status" value="1"/>
</dbReference>
<accession>A0A8T9QEB1</accession>
<dbReference type="EMBL" id="CP095046">
    <property type="protein sequence ID" value="UOQ73153.1"/>
    <property type="molecule type" value="Genomic_DNA"/>
</dbReference>
<sequence>MKKLFLLLSASTLLLLTRAQAQTAGLIQFEVTQKVDPSQMRVVINGQAVKPGSPDFPADISDVRSFPMTLSFAGGFAKEERQNAAMRTVVEGGPGAAPQVTNLGRPYEEAVYVNLAENKLTTVLTIKKGEVTTSYRTDAPFSKAPGWQTTDQTKKIAGYTCRKATVPFKQETYTVWYTTELPFTYSPVKELLPEKGVVLALEGAREQYRATKVNLKAVAEAEVKPTAEAQLVTAAQLQDLREKARADFRQRLFDQEQRGN</sequence>
<evidence type="ECO:0000313" key="2">
    <source>
        <dbReference type="EMBL" id="UOQ73153.1"/>
    </source>
</evidence>
<name>A0A8T9QEB1_9BACT</name>
<dbReference type="InterPro" id="IPR005901">
    <property type="entry name" value="GLPGLI"/>
</dbReference>
<dbReference type="AlphaFoldDB" id="A0A8T9QEB1"/>
<proteinExistence type="predicted"/>